<sequence length="130" mass="14663">MPPLEDAWKARRKARRRARMNRELLESLEGEVLGWPGVVGERGDGITVYRYGRRQIGHVHHDGVADLPFPREVHERLVSEGRAEPHRGGFRGVVSYRLRSPEDVPGAVALFRMGYERARAAAERRAAGQG</sequence>
<dbReference type="EMBL" id="CP000386">
    <property type="protein sequence ID" value="ABG05531.1"/>
    <property type="molecule type" value="Genomic_DNA"/>
</dbReference>
<feature type="domain" description="Luciferase" evidence="1">
    <location>
        <begin position="53"/>
        <end position="113"/>
    </location>
</feature>
<evidence type="ECO:0000313" key="2">
    <source>
        <dbReference type="EMBL" id="ABG05531.1"/>
    </source>
</evidence>
<protein>
    <recommendedName>
        <fullName evidence="1">Luciferase domain-containing protein</fullName>
    </recommendedName>
</protein>
<dbReference type="AlphaFoldDB" id="Q1ASU7"/>
<name>Q1ASU7_RUBXD</name>
<dbReference type="InterPro" id="IPR040841">
    <property type="entry name" value="Luciferase_dom"/>
</dbReference>
<evidence type="ECO:0000313" key="3">
    <source>
        <dbReference type="Proteomes" id="UP000006637"/>
    </source>
</evidence>
<dbReference type="STRING" id="266117.Rxyl_2614"/>
<evidence type="ECO:0000259" key="1">
    <source>
        <dbReference type="Pfam" id="PF17648"/>
    </source>
</evidence>
<dbReference type="Proteomes" id="UP000006637">
    <property type="component" value="Chromosome"/>
</dbReference>
<reference evidence="2 3" key="1">
    <citation type="submission" date="2006-06" db="EMBL/GenBank/DDBJ databases">
        <title>Complete sequence of Rubrobacter xylanophilus DSM 9941.</title>
        <authorList>
            <consortium name="US DOE Joint Genome Institute"/>
            <person name="Copeland A."/>
            <person name="Lucas S."/>
            <person name="Lapidus A."/>
            <person name="Barry K."/>
            <person name="Detter J.C."/>
            <person name="Glavina del Rio T."/>
            <person name="Hammon N."/>
            <person name="Israni S."/>
            <person name="Dalin E."/>
            <person name="Tice H."/>
            <person name="Pitluck S."/>
            <person name="Munk A.C."/>
            <person name="Brettin T."/>
            <person name="Bruce D."/>
            <person name="Han C."/>
            <person name="Tapia R."/>
            <person name="Gilna P."/>
            <person name="Schmutz J."/>
            <person name="Larimer F."/>
            <person name="Land M."/>
            <person name="Hauser L."/>
            <person name="Kyrpides N."/>
            <person name="Lykidis A."/>
            <person name="da Costa M.S."/>
            <person name="Rainey F.A."/>
            <person name="Empadinhas N."/>
            <person name="Jolivet E."/>
            <person name="Battista J.R."/>
            <person name="Richardson P."/>
        </authorList>
    </citation>
    <scope>NUCLEOTIDE SEQUENCE [LARGE SCALE GENOMIC DNA]</scope>
    <source>
        <strain evidence="3">DSM 9941 / NBRC 16129 / PRD-1</strain>
    </source>
</reference>
<proteinExistence type="predicted"/>
<organism evidence="2 3">
    <name type="scientific">Rubrobacter xylanophilus (strain DSM 9941 / JCM 11954 / NBRC 16129 / PRD-1)</name>
    <dbReference type="NCBI Taxonomy" id="266117"/>
    <lineage>
        <taxon>Bacteria</taxon>
        <taxon>Bacillati</taxon>
        <taxon>Actinomycetota</taxon>
        <taxon>Rubrobacteria</taxon>
        <taxon>Rubrobacterales</taxon>
        <taxon>Rubrobacteraceae</taxon>
        <taxon>Rubrobacter</taxon>
    </lineage>
</organism>
<dbReference type="HOGENOM" id="CLU_159352_0_0_11"/>
<accession>Q1ASU7</accession>
<keyword evidence="3" id="KW-1185">Reference proteome</keyword>
<gene>
    <name evidence="2" type="ordered locus">Rxyl_2614</name>
</gene>
<dbReference type="eggNOG" id="ENOG5032Y46">
    <property type="taxonomic scope" value="Bacteria"/>
</dbReference>
<dbReference type="Pfam" id="PF17648">
    <property type="entry name" value="Luciferase"/>
    <property type="match status" value="1"/>
</dbReference>
<dbReference type="KEGG" id="rxy:Rxyl_2614"/>